<keyword evidence="13" id="KW-1185">Reference proteome</keyword>
<keyword evidence="9" id="KW-1015">Disulfide bond</keyword>
<dbReference type="EMBL" id="KE124829">
    <property type="protein sequence ID" value="EPB77752.1"/>
    <property type="molecule type" value="Genomic_DNA"/>
</dbReference>
<dbReference type="Gene3D" id="2.60.120.260">
    <property type="entry name" value="Galactose-binding domain-like"/>
    <property type="match status" value="1"/>
</dbReference>
<reference evidence="12 13" key="1">
    <citation type="submission" date="2013-05" db="EMBL/GenBank/DDBJ databases">
        <title>Draft genome of the parasitic nematode Anyclostoma ceylanicum.</title>
        <authorList>
            <person name="Mitreva M."/>
        </authorList>
    </citation>
    <scope>NUCLEOTIDE SEQUENCE [LARGE SCALE GENOMIC DNA]</scope>
</reference>
<keyword evidence="8" id="KW-0865">Zymogen</keyword>
<dbReference type="PANTHER" id="PTHR42884:SF23">
    <property type="entry name" value="FURIN-LIKE PROTEASE 2"/>
    <property type="match status" value="1"/>
</dbReference>
<evidence type="ECO:0000313" key="13">
    <source>
        <dbReference type="Proteomes" id="UP000054495"/>
    </source>
</evidence>
<dbReference type="GO" id="GO:0016485">
    <property type="term" value="P:protein processing"/>
    <property type="evidence" value="ECO:0007669"/>
    <property type="project" value="TreeGrafter"/>
</dbReference>
<dbReference type="GO" id="GO:0005802">
    <property type="term" value="C:trans-Golgi network"/>
    <property type="evidence" value="ECO:0007669"/>
    <property type="project" value="TreeGrafter"/>
</dbReference>
<dbReference type="SUPFAM" id="SSF49785">
    <property type="entry name" value="Galactose-binding domain-like"/>
    <property type="match status" value="1"/>
</dbReference>
<evidence type="ECO:0000256" key="6">
    <source>
        <dbReference type="ARBA" id="ARBA00022825"/>
    </source>
</evidence>
<evidence type="ECO:0000313" key="12">
    <source>
        <dbReference type="EMBL" id="EPB77752.1"/>
    </source>
</evidence>
<proteinExistence type="inferred from homology"/>
<gene>
    <name evidence="12" type="ORF">ANCCEY_03171</name>
</gene>
<dbReference type="FunFam" id="2.60.120.260:FF:000006">
    <property type="entry name" value="Proprotein convertase subtilisin/kexin type 5"/>
    <property type="match status" value="1"/>
</dbReference>
<evidence type="ECO:0000256" key="3">
    <source>
        <dbReference type="ARBA" id="ARBA00022685"/>
    </source>
</evidence>
<evidence type="ECO:0000256" key="7">
    <source>
        <dbReference type="ARBA" id="ARBA00022837"/>
    </source>
</evidence>
<keyword evidence="7" id="KW-0106">Calcium</keyword>
<keyword evidence="3" id="KW-0165">Cleavage on pair of basic residues</keyword>
<keyword evidence="10" id="KW-0325">Glycoprotein</keyword>
<evidence type="ECO:0000256" key="9">
    <source>
        <dbReference type="ARBA" id="ARBA00023157"/>
    </source>
</evidence>
<evidence type="ECO:0000256" key="5">
    <source>
        <dbReference type="ARBA" id="ARBA00022801"/>
    </source>
</evidence>
<dbReference type="AlphaFoldDB" id="A0A0D6MBH9"/>
<protein>
    <submittedName>
        <fullName evidence="12">Convertase P-domain protein</fullName>
    </submittedName>
</protein>
<evidence type="ECO:0000259" key="11">
    <source>
        <dbReference type="PROSITE" id="PS51829"/>
    </source>
</evidence>
<dbReference type="Proteomes" id="UP000054495">
    <property type="component" value="Unassembled WGS sequence"/>
</dbReference>
<dbReference type="InterPro" id="IPR008979">
    <property type="entry name" value="Galactose-bd-like_sf"/>
</dbReference>
<dbReference type="PANTHER" id="PTHR42884">
    <property type="entry name" value="PROPROTEIN CONVERTASE SUBTILISIN/KEXIN-RELATED"/>
    <property type="match status" value="1"/>
</dbReference>
<organism evidence="12 13">
    <name type="scientific">Ancylostoma ceylanicum</name>
    <dbReference type="NCBI Taxonomy" id="53326"/>
    <lineage>
        <taxon>Eukaryota</taxon>
        <taxon>Metazoa</taxon>
        <taxon>Ecdysozoa</taxon>
        <taxon>Nematoda</taxon>
        <taxon>Chromadorea</taxon>
        <taxon>Rhabditida</taxon>
        <taxon>Rhabditina</taxon>
        <taxon>Rhabditomorpha</taxon>
        <taxon>Strongyloidea</taxon>
        <taxon>Ancylostomatidae</taxon>
        <taxon>Ancylostomatinae</taxon>
        <taxon>Ancylostoma</taxon>
    </lineage>
</organism>
<sequence>MVLLGNIFKYHSNKQQLDQKSPIFTSCASKDGVVYSTPNPKYLENGSPEKQHNQGLPFSRYFGFGVLNAEKLTKAAKQWKRVEPVSSCAREMRVSNGTFKPGSPLRLDLPFEGCKGTSGEVNWLERVQITITIEHPRRGQIALFLTSPSGTTIQLLHPRKNDDSPDGLSDWPFVSVGHWGENPQGKWRLEAVSVAHPKNVNSVGSLKAVRLTVQGTRADPLKNNAFILSKH</sequence>
<keyword evidence="2" id="KW-0645">Protease</keyword>
<name>A0A0D6MBH9_9BILA</name>
<evidence type="ECO:0000256" key="1">
    <source>
        <dbReference type="ARBA" id="ARBA00005325"/>
    </source>
</evidence>
<dbReference type="InterPro" id="IPR002884">
    <property type="entry name" value="P_dom"/>
</dbReference>
<feature type="domain" description="P/Homo B" evidence="11">
    <location>
        <begin position="73"/>
        <end position="219"/>
    </location>
</feature>
<dbReference type="GO" id="GO:0000139">
    <property type="term" value="C:Golgi membrane"/>
    <property type="evidence" value="ECO:0007669"/>
    <property type="project" value="TreeGrafter"/>
</dbReference>
<comment type="similarity">
    <text evidence="1">Belongs to the peptidase S8 family. Furin subfamily.</text>
</comment>
<evidence type="ECO:0000256" key="10">
    <source>
        <dbReference type="ARBA" id="ARBA00023180"/>
    </source>
</evidence>
<dbReference type="PROSITE" id="PS51829">
    <property type="entry name" value="P_HOMO_B"/>
    <property type="match status" value="1"/>
</dbReference>
<keyword evidence="6" id="KW-0720">Serine protease</keyword>
<evidence type="ECO:0000256" key="4">
    <source>
        <dbReference type="ARBA" id="ARBA00022729"/>
    </source>
</evidence>
<dbReference type="GO" id="GO:0004252">
    <property type="term" value="F:serine-type endopeptidase activity"/>
    <property type="evidence" value="ECO:0007669"/>
    <property type="project" value="InterPro"/>
</dbReference>
<keyword evidence="5" id="KW-0378">Hydrolase</keyword>
<evidence type="ECO:0000256" key="8">
    <source>
        <dbReference type="ARBA" id="ARBA00023145"/>
    </source>
</evidence>
<dbReference type="Pfam" id="PF01483">
    <property type="entry name" value="P_proprotein"/>
    <property type="match status" value="1"/>
</dbReference>
<keyword evidence="4" id="KW-0732">Signal</keyword>
<accession>A0A0D6MBH9</accession>
<evidence type="ECO:0000256" key="2">
    <source>
        <dbReference type="ARBA" id="ARBA00022670"/>
    </source>
</evidence>